<comment type="similarity">
    <text evidence="1 9 10">Belongs to the peptidase A8 family.</text>
</comment>
<evidence type="ECO:0000256" key="3">
    <source>
        <dbReference type="ARBA" id="ARBA00022670"/>
    </source>
</evidence>
<feature type="transmembrane region" description="Helical" evidence="9">
    <location>
        <begin position="110"/>
        <end position="129"/>
    </location>
</feature>
<sequence>MDRPFRIRFRKYALFWKLAAATFFVDQLTKLLVIALLPPMMREMPGYDPASTPIAVVPGFFNLVHVGNFGAAWGLLSGQKIFLTLFALAALAAIFKFRRQLELERRPVQLAFGLLVGGIFGNLLDRLWHGYVVDFLDFTLPLIGYRWPAFNAADCGIVVGVGIFLVLNTLPLFGYNHPEAKRFNEEDALK</sequence>
<feature type="active site" evidence="9">
    <location>
        <position position="134"/>
    </location>
</feature>
<dbReference type="EC" id="3.4.23.36" evidence="9"/>
<reference evidence="11" key="1">
    <citation type="submission" date="2020-10" db="EMBL/GenBank/DDBJ databases">
        <authorList>
            <person name="Gilroy R."/>
        </authorList>
    </citation>
    <scope>NUCLEOTIDE SEQUENCE</scope>
    <source>
        <strain evidence="11">10669</strain>
    </source>
</reference>
<comment type="catalytic activity">
    <reaction evidence="9">
        <text>Release of signal peptides from bacterial membrane prolipoproteins. Hydrolyzes -Xaa-Yaa-Zaa-|-(S,diacylglyceryl)Cys-, in which Xaa is hydrophobic (preferably Leu), and Yaa (Ala or Ser) and Zaa (Gly or Ala) have small, neutral side chains.</text>
        <dbReference type="EC" id="3.4.23.36"/>
    </reaction>
</comment>
<evidence type="ECO:0000256" key="1">
    <source>
        <dbReference type="ARBA" id="ARBA00006139"/>
    </source>
</evidence>
<feature type="transmembrane region" description="Helical" evidence="9">
    <location>
        <begin position="81"/>
        <end position="98"/>
    </location>
</feature>
<evidence type="ECO:0000256" key="7">
    <source>
        <dbReference type="ARBA" id="ARBA00022989"/>
    </source>
</evidence>
<evidence type="ECO:0000313" key="11">
    <source>
        <dbReference type="EMBL" id="HIV04845.1"/>
    </source>
</evidence>
<evidence type="ECO:0000256" key="10">
    <source>
        <dbReference type="RuleBase" id="RU004181"/>
    </source>
</evidence>
<feature type="transmembrane region" description="Helical" evidence="9">
    <location>
        <begin position="12"/>
        <end position="37"/>
    </location>
</feature>
<dbReference type="EMBL" id="DVOG01000182">
    <property type="protein sequence ID" value="HIV04845.1"/>
    <property type="molecule type" value="Genomic_DNA"/>
</dbReference>
<proteinExistence type="inferred from homology"/>
<feature type="transmembrane region" description="Helical" evidence="9">
    <location>
        <begin position="149"/>
        <end position="173"/>
    </location>
</feature>
<comment type="pathway">
    <text evidence="9">Protein modification; lipoprotein biosynthesis (signal peptide cleavage).</text>
</comment>
<comment type="caution">
    <text evidence="11">The sequence shown here is derived from an EMBL/GenBank/DDBJ whole genome shotgun (WGS) entry which is preliminary data.</text>
</comment>
<evidence type="ECO:0000256" key="2">
    <source>
        <dbReference type="ARBA" id="ARBA00022475"/>
    </source>
</evidence>
<dbReference type="InterPro" id="IPR001872">
    <property type="entry name" value="Peptidase_A8"/>
</dbReference>
<dbReference type="NCBIfam" id="TIGR00077">
    <property type="entry name" value="lspA"/>
    <property type="match status" value="1"/>
</dbReference>
<reference evidence="11" key="2">
    <citation type="journal article" date="2021" name="PeerJ">
        <title>Extensive microbial diversity within the chicken gut microbiome revealed by metagenomics and culture.</title>
        <authorList>
            <person name="Gilroy R."/>
            <person name="Ravi A."/>
            <person name="Getino M."/>
            <person name="Pursley I."/>
            <person name="Horton D.L."/>
            <person name="Alikhan N.F."/>
            <person name="Baker D."/>
            <person name="Gharbi K."/>
            <person name="Hall N."/>
            <person name="Watson M."/>
            <person name="Adriaenssens E.M."/>
            <person name="Foster-Nyarko E."/>
            <person name="Jarju S."/>
            <person name="Secka A."/>
            <person name="Antonio M."/>
            <person name="Oren A."/>
            <person name="Chaudhuri R.R."/>
            <person name="La Ragione R."/>
            <person name="Hildebrand F."/>
            <person name="Pallen M.J."/>
        </authorList>
    </citation>
    <scope>NUCLEOTIDE SEQUENCE</scope>
    <source>
        <strain evidence="11">10669</strain>
    </source>
</reference>
<comment type="subcellular location">
    <subcellularLocation>
        <location evidence="9">Cell membrane</location>
        <topology evidence="9">Multi-pass membrane protein</topology>
    </subcellularLocation>
</comment>
<dbReference type="GO" id="GO:0005886">
    <property type="term" value="C:plasma membrane"/>
    <property type="evidence" value="ECO:0007669"/>
    <property type="project" value="UniProtKB-SubCell"/>
</dbReference>
<keyword evidence="4 9" id="KW-0812">Transmembrane</keyword>
<protein>
    <recommendedName>
        <fullName evidence="9">Lipoprotein signal peptidase</fullName>
        <ecNumber evidence="9">3.4.23.36</ecNumber>
    </recommendedName>
    <alternativeName>
        <fullName evidence="9">Prolipoprotein signal peptidase</fullName>
    </alternativeName>
    <alternativeName>
        <fullName evidence="9">Signal peptidase II</fullName>
        <shortName evidence="9">SPase II</shortName>
    </alternativeName>
</protein>
<organism evidence="11 12">
    <name type="scientific">Candidatus Spyradosoma merdigallinarum</name>
    <dbReference type="NCBI Taxonomy" id="2840950"/>
    <lineage>
        <taxon>Bacteria</taxon>
        <taxon>Pseudomonadati</taxon>
        <taxon>Verrucomicrobiota</taxon>
        <taxon>Opitutia</taxon>
        <taxon>Opitutia incertae sedis</taxon>
        <taxon>Candidatus Spyradosoma</taxon>
    </lineage>
</organism>
<name>A0A9D1NKL8_9BACT</name>
<gene>
    <name evidence="9 11" type="primary">lspA</name>
    <name evidence="11" type="ORF">IAC75_06860</name>
</gene>
<dbReference type="Pfam" id="PF01252">
    <property type="entry name" value="Peptidase_A8"/>
    <property type="match status" value="1"/>
</dbReference>
<dbReference type="GO" id="GO:0004190">
    <property type="term" value="F:aspartic-type endopeptidase activity"/>
    <property type="evidence" value="ECO:0007669"/>
    <property type="project" value="UniProtKB-UniRule"/>
</dbReference>
<dbReference type="PANTHER" id="PTHR33695">
    <property type="entry name" value="LIPOPROTEIN SIGNAL PEPTIDASE"/>
    <property type="match status" value="1"/>
</dbReference>
<dbReference type="AlphaFoldDB" id="A0A9D1NKL8"/>
<keyword evidence="6 9" id="KW-0378">Hydrolase</keyword>
<evidence type="ECO:0000256" key="6">
    <source>
        <dbReference type="ARBA" id="ARBA00022801"/>
    </source>
</evidence>
<evidence type="ECO:0000256" key="5">
    <source>
        <dbReference type="ARBA" id="ARBA00022750"/>
    </source>
</evidence>
<feature type="active site" evidence="9">
    <location>
        <position position="154"/>
    </location>
</feature>
<evidence type="ECO:0000313" key="12">
    <source>
        <dbReference type="Proteomes" id="UP000886812"/>
    </source>
</evidence>
<dbReference type="HAMAP" id="MF_00161">
    <property type="entry name" value="LspA"/>
    <property type="match status" value="1"/>
</dbReference>
<comment type="function">
    <text evidence="9">This protein specifically catalyzes the removal of signal peptides from prolipoproteins.</text>
</comment>
<keyword evidence="2 9" id="KW-1003">Cell membrane</keyword>
<dbReference type="Proteomes" id="UP000886812">
    <property type="component" value="Unassembled WGS sequence"/>
</dbReference>
<keyword evidence="7 9" id="KW-1133">Transmembrane helix</keyword>
<accession>A0A9D1NKL8</accession>
<evidence type="ECO:0000256" key="9">
    <source>
        <dbReference type="HAMAP-Rule" id="MF_00161"/>
    </source>
</evidence>
<dbReference type="PRINTS" id="PR00781">
    <property type="entry name" value="LIPOSIGPTASE"/>
</dbReference>
<keyword evidence="3 9" id="KW-0645">Protease</keyword>
<keyword evidence="8 9" id="KW-0472">Membrane</keyword>
<dbReference type="GO" id="GO:0006508">
    <property type="term" value="P:proteolysis"/>
    <property type="evidence" value="ECO:0007669"/>
    <property type="project" value="UniProtKB-KW"/>
</dbReference>
<keyword evidence="5 9" id="KW-0064">Aspartyl protease</keyword>
<evidence type="ECO:0000256" key="4">
    <source>
        <dbReference type="ARBA" id="ARBA00022692"/>
    </source>
</evidence>
<evidence type="ECO:0000256" key="8">
    <source>
        <dbReference type="ARBA" id="ARBA00023136"/>
    </source>
</evidence>
<dbReference type="PANTHER" id="PTHR33695:SF1">
    <property type="entry name" value="LIPOPROTEIN SIGNAL PEPTIDASE"/>
    <property type="match status" value="1"/>
</dbReference>